<reference evidence="1 2" key="1">
    <citation type="submission" date="2024-04" db="EMBL/GenBank/DDBJ databases">
        <title>Flavobacterium sp. DGU11 16S ribosomal RNA gene Genome sequencing and assembly.</title>
        <authorList>
            <person name="Park S."/>
        </authorList>
    </citation>
    <scope>NUCLEOTIDE SEQUENCE [LARGE SCALE GENOMIC DNA]</scope>
    <source>
        <strain evidence="1 2">DGU11</strain>
    </source>
</reference>
<evidence type="ECO:0000313" key="2">
    <source>
        <dbReference type="Proteomes" id="UP001464555"/>
    </source>
</evidence>
<gene>
    <name evidence="1" type="ORF">AAEO56_08490</name>
</gene>
<accession>A0ABU9HVV2</accession>
<name>A0ABU9HVV2_9FLAO</name>
<organism evidence="1 2">
    <name type="scientific">Flavobacterium arundinis</name>
    <dbReference type="NCBI Taxonomy" id="3139143"/>
    <lineage>
        <taxon>Bacteria</taxon>
        <taxon>Pseudomonadati</taxon>
        <taxon>Bacteroidota</taxon>
        <taxon>Flavobacteriia</taxon>
        <taxon>Flavobacteriales</taxon>
        <taxon>Flavobacteriaceae</taxon>
        <taxon>Flavobacterium</taxon>
    </lineage>
</organism>
<proteinExistence type="predicted"/>
<protein>
    <submittedName>
        <fullName evidence="1">Uncharacterized protein</fullName>
    </submittedName>
</protein>
<sequence length="71" mass="8366">MEDTMLIQLTDKKAAKLLRDLEDLKIIKVIKENIAPKQKLSDKYRGSISKEEGEKLNKHIEDSRNEWDRNI</sequence>
<evidence type="ECO:0000313" key="1">
    <source>
        <dbReference type="EMBL" id="MEL1244293.1"/>
    </source>
</evidence>
<comment type="caution">
    <text evidence="1">The sequence shown here is derived from an EMBL/GenBank/DDBJ whole genome shotgun (WGS) entry which is preliminary data.</text>
</comment>
<keyword evidence="2" id="KW-1185">Reference proteome</keyword>
<dbReference type="EMBL" id="JBBYHR010000004">
    <property type="protein sequence ID" value="MEL1244293.1"/>
    <property type="molecule type" value="Genomic_DNA"/>
</dbReference>
<dbReference type="Proteomes" id="UP001464555">
    <property type="component" value="Unassembled WGS sequence"/>
</dbReference>
<dbReference type="RefSeq" id="WP_341696611.1">
    <property type="nucleotide sequence ID" value="NZ_JBBYHR010000004.1"/>
</dbReference>